<evidence type="ECO:0000313" key="2">
    <source>
        <dbReference type="Proteomes" id="UP000004030"/>
    </source>
</evidence>
<comment type="caution">
    <text evidence="1">The sequence shown here is derived from an EMBL/GenBank/DDBJ whole genome shotgun (WGS) entry which is preliminary data.</text>
</comment>
<name>G6EFV6_9SPHN</name>
<evidence type="ECO:0000313" key="1">
    <source>
        <dbReference type="EMBL" id="EHJ59644.1"/>
    </source>
</evidence>
<dbReference type="PATRIC" id="fig|1088721.3.peg.3183"/>
<organism evidence="1 2">
    <name type="scientific">Novosphingobium pentaromativorans US6-1</name>
    <dbReference type="NCBI Taxonomy" id="1088721"/>
    <lineage>
        <taxon>Bacteria</taxon>
        <taxon>Pseudomonadati</taxon>
        <taxon>Pseudomonadota</taxon>
        <taxon>Alphaproteobacteria</taxon>
        <taxon>Sphingomonadales</taxon>
        <taxon>Sphingomonadaceae</taxon>
        <taxon>Novosphingobium</taxon>
    </lineage>
</organism>
<dbReference type="AlphaFoldDB" id="G6EFV6"/>
<dbReference type="Proteomes" id="UP000004030">
    <property type="component" value="Unassembled WGS sequence"/>
</dbReference>
<dbReference type="EMBL" id="AGFM01000054">
    <property type="protein sequence ID" value="EHJ59644.1"/>
    <property type="molecule type" value="Genomic_DNA"/>
</dbReference>
<sequence>MALSQSLLEGMAMSLMPGAREKGIIPALLQPSRSTCTSTFTTAL</sequence>
<reference evidence="1 2" key="1">
    <citation type="journal article" date="2012" name="J. Bacteriol.">
        <title>Genome sequence of benzo(a)pyrene-degrading bacterium Novosphingobium pentaromativorans US6-1.</title>
        <authorList>
            <person name="Luo Y.R."/>
            <person name="Kang S.G."/>
            <person name="Kim S.J."/>
            <person name="Kim M.R."/>
            <person name="Li N."/>
            <person name="Lee J.H."/>
            <person name="Kwon K.K."/>
        </authorList>
    </citation>
    <scope>NUCLEOTIDE SEQUENCE [LARGE SCALE GENOMIC DNA]</scope>
    <source>
        <strain evidence="1 2">US6-1</strain>
    </source>
</reference>
<proteinExistence type="predicted"/>
<keyword evidence="2" id="KW-1185">Reference proteome</keyword>
<gene>
    <name evidence="1" type="ORF">NSU_3226</name>
</gene>
<accession>G6EFV6</accession>
<protein>
    <submittedName>
        <fullName evidence="1">Uncharacterized protein</fullName>
    </submittedName>
</protein>